<dbReference type="AlphaFoldDB" id="A0AAV7ECV5"/>
<evidence type="ECO:0000313" key="2">
    <source>
        <dbReference type="Proteomes" id="UP000825729"/>
    </source>
</evidence>
<evidence type="ECO:0000313" key="1">
    <source>
        <dbReference type="EMBL" id="KAG9446109.1"/>
    </source>
</evidence>
<proteinExistence type="predicted"/>
<comment type="caution">
    <text evidence="1">The sequence shown here is derived from an EMBL/GenBank/DDBJ whole genome shotgun (WGS) entry which is preliminary data.</text>
</comment>
<organism evidence="1 2">
    <name type="scientific">Aristolochia fimbriata</name>
    <name type="common">White veined hardy Dutchman's pipe vine</name>
    <dbReference type="NCBI Taxonomy" id="158543"/>
    <lineage>
        <taxon>Eukaryota</taxon>
        <taxon>Viridiplantae</taxon>
        <taxon>Streptophyta</taxon>
        <taxon>Embryophyta</taxon>
        <taxon>Tracheophyta</taxon>
        <taxon>Spermatophyta</taxon>
        <taxon>Magnoliopsida</taxon>
        <taxon>Magnoliidae</taxon>
        <taxon>Piperales</taxon>
        <taxon>Aristolochiaceae</taxon>
        <taxon>Aristolochia</taxon>
    </lineage>
</organism>
<dbReference type="EMBL" id="JAINDJ010000005">
    <property type="protein sequence ID" value="KAG9446109.1"/>
    <property type="molecule type" value="Genomic_DNA"/>
</dbReference>
<gene>
    <name evidence="1" type="ORF">H6P81_012237</name>
</gene>
<accession>A0AAV7ECV5</accession>
<reference evidence="1 2" key="1">
    <citation type="submission" date="2021-07" db="EMBL/GenBank/DDBJ databases">
        <title>The Aristolochia fimbriata genome: insights into angiosperm evolution, floral development and chemical biosynthesis.</title>
        <authorList>
            <person name="Jiao Y."/>
        </authorList>
    </citation>
    <scope>NUCLEOTIDE SEQUENCE [LARGE SCALE GENOMIC DNA]</scope>
    <source>
        <strain evidence="1">IBCAS-2021</strain>
        <tissue evidence="1">Leaf</tissue>
    </source>
</reference>
<name>A0AAV7ECV5_ARIFI</name>
<dbReference type="Proteomes" id="UP000825729">
    <property type="component" value="Unassembled WGS sequence"/>
</dbReference>
<keyword evidence="2" id="KW-1185">Reference proteome</keyword>
<sequence length="99" mass="11232">MTPDSSPDSRIARSASRHARSRFEAVTVCSFQIRSRDGLLVPDSKPTEFLKLRFNCGLVRNSQIRSCSKDFTGICDLRVRIRHQEDHCNSLETIAEYSG</sequence>
<protein>
    <submittedName>
        <fullName evidence="1">Uncharacterized protein</fullName>
    </submittedName>
</protein>